<comment type="caution">
    <text evidence="5">The sequence shown here is derived from an EMBL/GenBank/DDBJ whole genome shotgun (WGS) entry which is preliminary data.</text>
</comment>
<dbReference type="GO" id="GO:0003677">
    <property type="term" value="F:DNA binding"/>
    <property type="evidence" value="ECO:0007669"/>
    <property type="project" value="UniProtKB-KW"/>
</dbReference>
<dbReference type="SUPFAM" id="SSF48008">
    <property type="entry name" value="GntR ligand-binding domain-like"/>
    <property type="match status" value="1"/>
</dbReference>
<dbReference type="EMBL" id="JABEMD010000029">
    <property type="protein sequence ID" value="NNH12563.1"/>
    <property type="molecule type" value="Genomic_DNA"/>
</dbReference>
<evidence type="ECO:0000313" key="5">
    <source>
        <dbReference type="EMBL" id="NNH12563.1"/>
    </source>
</evidence>
<keyword evidence="2" id="KW-0238">DNA-binding</keyword>
<reference evidence="5 6" key="1">
    <citation type="submission" date="2020-05" db="EMBL/GenBank/DDBJ databases">
        <title>MicrobeNet Type strains.</title>
        <authorList>
            <person name="Nicholson A.C."/>
        </authorList>
    </citation>
    <scope>NUCLEOTIDE SEQUENCE [LARGE SCALE GENOMIC DNA]</scope>
    <source>
        <strain evidence="5 6">ATCC 700815</strain>
    </source>
</reference>
<dbReference type="Gene3D" id="1.20.120.530">
    <property type="entry name" value="GntR ligand-binding domain-like"/>
    <property type="match status" value="1"/>
</dbReference>
<feature type="domain" description="GntR C-terminal" evidence="4">
    <location>
        <begin position="5"/>
        <end position="86"/>
    </location>
</feature>
<keyword evidence="1" id="KW-0805">Transcription regulation</keyword>
<evidence type="ECO:0000313" key="6">
    <source>
        <dbReference type="Proteomes" id="UP000542973"/>
    </source>
</evidence>
<dbReference type="Pfam" id="PF07729">
    <property type="entry name" value="FCD"/>
    <property type="match status" value="1"/>
</dbReference>
<dbReference type="RefSeq" id="WP_170265932.1">
    <property type="nucleotide sequence ID" value="NZ_JABEMD010000029.1"/>
</dbReference>
<dbReference type="Proteomes" id="UP000542973">
    <property type="component" value="Unassembled WGS sequence"/>
</dbReference>
<evidence type="ECO:0000256" key="2">
    <source>
        <dbReference type="ARBA" id="ARBA00023125"/>
    </source>
</evidence>
<evidence type="ECO:0000259" key="4">
    <source>
        <dbReference type="Pfam" id="PF07729"/>
    </source>
</evidence>
<dbReference type="InterPro" id="IPR011711">
    <property type="entry name" value="GntR_C"/>
</dbReference>
<evidence type="ECO:0000256" key="1">
    <source>
        <dbReference type="ARBA" id="ARBA00023015"/>
    </source>
</evidence>
<accession>A0A849BFJ0</accession>
<gene>
    <name evidence="5" type="ORF">HLB16_16960</name>
</gene>
<name>A0A849BFJ0_9BURK</name>
<dbReference type="InterPro" id="IPR008920">
    <property type="entry name" value="TF_FadR/GntR_C"/>
</dbReference>
<dbReference type="AlphaFoldDB" id="A0A849BFJ0"/>
<sequence length="97" mass="9851">PAPPRAAAPDGAFPQAIAPAAHTPWMAGLPVFVGPQVLAARRVAWETAARYRGGPGAAEQEHAALAEAIAVGDAGAARQAARRHLEAAAARMGLELD</sequence>
<proteinExistence type="predicted"/>
<protein>
    <submittedName>
        <fullName evidence="5">FCD domain-containing protein</fullName>
    </submittedName>
</protein>
<feature type="non-terminal residue" evidence="5">
    <location>
        <position position="1"/>
    </location>
</feature>
<evidence type="ECO:0000256" key="3">
    <source>
        <dbReference type="ARBA" id="ARBA00023163"/>
    </source>
</evidence>
<organism evidence="5 6">
    <name type="scientific">Cupriavidus gilardii</name>
    <dbReference type="NCBI Taxonomy" id="82541"/>
    <lineage>
        <taxon>Bacteria</taxon>
        <taxon>Pseudomonadati</taxon>
        <taxon>Pseudomonadota</taxon>
        <taxon>Betaproteobacteria</taxon>
        <taxon>Burkholderiales</taxon>
        <taxon>Burkholderiaceae</taxon>
        <taxon>Cupriavidus</taxon>
    </lineage>
</organism>
<keyword evidence="3" id="KW-0804">Transcription</keyword>